<feature type="chain" id="PRO_5016982208" description="Transporter" evidence="1">
    <location>
        <begin position="27"/>
        <end position="318"/>
    </location>
</feature>
<reference evidence="2 3" key="1">
    <citation type="submission" date="2018-08" db="EMBL/GenBank/DDBJ databases">
        <title>Complete genome sequencing of Blastochloris tepida GI.</title>
        <authorList>
            <person name="Tsukatani Y."/>
            <person name="Mori H."/>
        </authorList>
    </citation>
    <scope>NUCLEOTIDE SEQUENCE [LARGE SCALE GENOMIC DNA]</scope>
    <source>
        <strain evidence="2 3">GI</strain>
    </source>
</reference>
<evidence type="ECO:0000256" key="1">
    <source>
        <dbReference type="SAM" id="SignalP"/>
    </source>
</evidence>
<proteinExistence type="predicted"/>
<evidence type="ECO:0000313" key="3">
    <source>
        <dbReference type="Proteomes" id="UP000266934"/>
    </source>
</evidence>
<gene>
    <name evidence="2" type="ORF">BLTE_02430</name>
</gene>
<name>A0A348FW75_9HYPH</name>
<organism evidence="2 3">
    <name type="scientific">Blastochloris tepida</name>
    <dbReference type="NCBI Taxonomy" id="2233851"/>
    <lineage>
        <taxon>Bacteria</taxon>
        <taxon>Pseudomonadati</taxon>
        <taxon>Pseudomonadota</taxon>
        <taxon>Alphaproteobacteria</taxon>
        <taxon>Hyphomicrobiales</taxon>
        <taxon>Blastochloridaceae</taxon>
        <taxon>Blastochloris</taxon>
    </lineage>
</organism>
<keyword evidence="3" id="KW-1185">Reference proteome</keyword>
<dbReference type="EMBL" id="AP018907">
    <property type="protein sequence ID" value="BBF91558.1"/>
    <property type="molecule type" value="Genomic_DNA"/>
</dbReference>
<protein>
    <recommendedName>
        <fullName evidence="4">Transporter</fullName>
    </recommendedName>
</protein>
<dbReference type="KEGG" id="blag:BLTE_02430"/>
<keyword evidence="1" id="KW-0732">Signal</keyword>
<dbReference type="Proteomes" id="UP000266934">
    <property type="component" value="Chromosome"/>
</dbReference>
<dbReference type="AlphaFoldDB" id="A0A348FW75"/>
<evidence type="ECO:0000313" key="2">
    <source>
        <dbReference type="EMBL" id="BBF91558.1"/>
    </source>
</evidence>
<accession>A0A348FW75</accession>
<feature type="signal peptide" evidence="1">
    <location>
        <begin position="1"/>
        <end position="26"/>
    </location>
</feature>
<evidence type="ECO:0008006" key="4">
    <source>
        <dbReference type="Google" id="ProtNLM"/>
    </source>
</evidence>
<sequence length="318" mass="33637">MGIRGLIVMAAAAALPLGLQAGPAVAADLKGKAPVAAAEPQLCKETTEVNPDIFGFSSGTDVATPGSLALGIEYGGGFGVRSGRAMSTDGKVQLSYGLVPCVEIGPAVVFGNSYEETNDGVARTESDALGASIEAKFKLLGRAQTGFGMTFVVEPGWARVKERTRFANGIANETSNHDETSLAMKLLFDTVLVPDRVFFALNFVHEAAWIDVTPQEEESAFITSAALTLQASENFFVGVEGSYRQAYAGAWFDHAQGDGWYIGPTFFWALSENVALSGALAVQVSGNEKSSEDYIAMGDLNLVDFSQYDAKLKLGISF</sequence>